<evidence type="ECO:0000313" key="10">
    <source>
        <dbReference type="EMBL" id="KAJ8306492.1"/>
    </source>
</evidence>
<accession>A0ABQ9ESE0</accession>
<sequence>MELAGRRTLQSLINDDSEILCEERRLRLIASALKYSHDKSVVHLDLKPANILITADGDCKLCDFGCSQKIDNEKGLSNTEIGPYRHLAYRAPELLRGEAPTKKADIFSFGITLWEMLARKTPYSGENQHVVIFGVVAYGQRPKHPEIECGPFEECYRDLYSQCWSANSSDRPDAKELVELLKIWKNFFVHKMYNIIKCTLYFLCTEYTHCILYEKYQ</sequence>
<evidence type="ECO:0000256" key="7">
    <source>
        <dbReference type="ARBA" id="ARBA00047899"/>
    </source>
</evidence>
<dbReference type="SUPFAM" id="SSF56112">
    <property type="entry name" value="Protein kinase-like (PK-like)"/>
    <property type="match status" value="1"/>
</dbReference>
<evidence type="ECO:0000256" key="2">
    <source>
        <dbReference type="ARBA" id="ARBA00022527"/>
    </source>
</evidence>
<comment type="caution">
    <text evidence="10">The sequence shown here is derived from an EMBL/GenBank/DDBJ whole genome shotgun (WGS) entry which is preliminary data.</text>
</comment>
<dbReference type="InterPro" id="IPR051681">
    <property type="entry name" value="Ser/Thr_Kinases-Pseudokinases"/>
</dbReference>
<dbReference type="InterPro" id="IPR008271">
    <property type="entry name" value="Ser/Thr_kinase_AS"/>
</dbReference>
<comment type="catalytic activity">
    <reaction evidence="7">
        <text>L-threonyl-[protein] + ATP = O-phospho-L-threonyl-[protein] + ADP + H(+)</text>
        <dbReference type="Rhea" id="RHEA:46608"/>
        <dbReference type="Rhea" id="RHEA-COMP:11060"/>
        <dbReference type="Rhea" id="RHEA-COMP:11605"/>
        <dbReference type="ChEBI" id="CHEBI:15378"/>
        <dbReference type="ChEBI" id="CHEBI:30013"/>
        <dbReference type="ChEBI" id="CHEBI:30616"/>
        <dbReference type="ChEBI" id="CHEBI:61977"/>
        <dbReference type="ChEBI" id="CHEBI:456216"/>
        <dbReference type="EC" id="2.7.11.1"/>
    </reaction>
</comment>
<evidence type="ECO:0000256" key="8">
    <source>
        <dbReference type="ARBA" id="ARBA00048679"/>
    </source>
</evidence>
<dbReference type="InterPro" id="IPR000719">
    <property type="entry name" value="Prot_kinase_dom"/>
</dbReference>
<keyword evidence="11" id="KW-1185">Reference proteome</keyword>
<evidence type="ECO:0000313" key="11">
    <source>
        <dbReference type="Proteomes" id="UP001217089"/>
    </source>
</evidence>
<protein>
    <recommendedName>
        <fullName evidence="1">non-specific serine/threonine protein kinase</fullName>
        <ecNumber evidence="1">2.7.11.1</ecNumber>
    </recommendedName>
</protein>
<dbReference type="PANTHER" id="PTHR44329:SF285">
    <property type="entry name" value="V-MOS MOLONEY MURINE SARCOMA VIRAL ONCO HOMOLOG"/>
    <property type="match status" value="1"/>
</dbReference>
<name>A0ABQ9ESE0_TEGGR</name>
<gene>
    <name evidence="10" type="ORF">KUTeg_017037</name>
</gene>
<dbReference type="Gene3D" id="1.10.510.10">
    <property type="entry name" value="Transferase(Phosphotransferase) domain 1"/>
    <property type="match status" value="1"/>
</dbReference>
<keyword evidence="4" id="KW-0547">Nucleotide-binding</keyword>
<reference evidence="10 11" key="1">
    <citation type="submission" date="2022-12" db="EMBL/GenBank/DDBJ databases">
        <title>Chromosome-level genome of Tegillarca granosa.</title>
        <authorList>
            <person name="Kim J."/>
        </authorList>
    </citation>
    <scope>NUCLEOTIDE SEQUENCE [LARGE SCALE GENOMIC DNA]</scope>
    <source>
        <strain evidence="10">Teg-2019</strain>
        <tissue evidence="10">Adductor muscle</tissue>
    </source>
</reference>
<organism evidence="10 11">
    <name type="scientific">Tegillarca granosa</name>
    <name type="common">Malaysian cockle</name>
    <name type="synonym">Anadara granosa</name>
    <dbReference type="NCBI Taxonomy" id="220873"/>
    <lineage>
        <taxon>Eukaryota</taxon>
        <taxon>Metazoa</taxon>
        <taxon>Spiralia</taxon>
        <taxon>Lophotrochozoa</taxon>
        <taxon>Mollusca</taxon>
        <taxon>Bivalvia</taxon>
        <taxon>Autobranchia</taxon>
        <taxon>Pteriomorphia</taxon>
        <taxon>Arcoida</taxon>
        <taxon>Arcoidea</taxon>
        <taxon>Arcidae</taxon>
        <taxon>Tegillarca</taxon>
    </lineage>
</organism>
<evidence type="ECO:0000256" key="6">
    <source>
        <dbReference type="ARBA" id="ARBA00022840"/>
    </source>
</evidence>
<dbReference type="InterPro" id="IPR011009">
    <property type="entry name" value="Kinase-like_dom_sf"/>
</dbReference>
<keyword evidence="3" id="KW-0808">Transferase</keyword>
<evidence type="ECO:0000256" key="5">
    <source>
        <dbReference type="ARBA" id="ARBA00022777"/>
    </source>
</evidence>
<proteinExistence type="predicted"/>
<dbReference type="PROSITE" id="PS50011">
    <property type="entry name" value="PROTEIN_KINASE_DOM"/>
    <property type="match status" value="1"/>
</dbReference>
<feature type="domain" description="Protein kinase" evidence="9">
    <location>
        <begin position="1"/>
        <end position="188"/>
    </location>
</feature>
<dbReference type="PANTHER" id="PTHR44329">
    <property type="entry name" value="SERINE/THREONINE-PROTEIN KINASE TNNI3K-RELATED"/>
    <property type="match status" value="1"/>
</dbReference>
<dbReference type="PROSITE" id="PS00108">
    <property type="entry name" value="PROTEIN_KINASE_ST"/>
    <property type="match status" value="1"/>
</dbReference>
<evidence type="ECO:0000256" key="4">
    <source>
        <dbReference type="ARBA" id="ARBA00022741"/>
    </source>
</evidence>
<keyword evidence="2" id="KW-0723">Serine/threonine-protein kinase</keyword>
<dbReference type="EMBL" id="JARBDR010000813">
    <property type="protein sequence ID" value="KAJ8306492.1"/>
    <property type="molecule type" value="Genomic_DNA"/>
</dbReference>
<keyword evidence="5" id="KW-0418">Kinase</keyword>
<keyword evidence="6" id="KW-0067">ATP-binding</keyword>
<dbReference type="SMART" id="SM00220">
    <property type="entry name" value="S_TKc"/>
    <property type="match status" value="1"/>
</dbReference>
<dbReference type="Pfam" id="PF00069">
    <property type="entry name" value="Pkinase"/>
    <property type="match status" value="1"/>
</dbReference>
<evidence type="ECO:0000256" key="1">
    <source>
        <dbReference type="ARBA" id="ARBA00012513"/>
    </source>
</evidence>
<evidence type="ECO:0000259" key="9">
    <source>
        <dbReference type="PROSITE" id="PS50011"/>
    </source>
</evidence>
<evidence type="ECO:0000256" key="3">
    <source>
        <dbReference type="ARBA" id="ARBA00022679"/>
    </source>
</evidence>
<dbReference type="Proteomes" id="UP001217089">
    <property type="component" value="Unassembled WGS sequence"/>
</dbReference>
<comment type="catalytic activity">
    <reaction evidence="8">
        <text>L-seryl-[protein] + ATP = O-phospho-L-seryl-[protein] + ADP + H(+)</text>
        <dbReference type="Rhea" id="RHEA:17989"/>
        <dbReference type="Rhea" id="RHEA-COMP:9863"/>
        <dbReference type="Rhea" id="RHEA-COMP:11604"/>
        <dbReference type="ChEBI" id="CHEBI:15378"/>
        <dbReference type="ChEBI" id="CHEBI:29999"/>
        <dbReference type="ChEBI" id="CHEBI:30616"/>
        <dbReference type="ChEBI" id="CHEBI:83421"/>
        <dbReference type="ChEBI" id="CHEBI:456216"/>
        <dbReference type="EC" id="2.7.11.1"/>
    </reaction>
</comment>
<dbReference type="EC" id="2.7.11.1" evidence="1"/>